<feature type="signal peptide" evidence="1">
    <location>
        <begin position="1"/>
        <end position="26"/>
    </location>
</feature>
<evidence type="ECO:0000313" key="2">
    <source>
        <dbReference type="EMBL" id="GLJ57330.1"/>
    </source>
</evidence>
<evidence type="ECO:0000313" key="3">
    <source>
        <dbReference type="EMBL" id="GLJ58747.1"/>
    </source>
</evidence>
<keyword evidence="4" id="KW-1185">Reference proteome</keyword>
<keyword evidence="1" id="KW-0732">Signal</keyword>
<sequence length="74" mass="8115">MERSIHLKVMAVLLMLNAMVFLAVSARPILTEKVNTNASVNNNDSIDNLVEIVEMLASGSNCSGNIKDPNCRKR</sequence>
<reference evidence="2" key="1">
    <citation type="submission" date="2022-12" db="EMBL/GenBank/DDBJ databases">
        <title>Chromosome-Level Genome Assembly of Japanese Cedar (Cryptomeriajaponica D. Don).</title>
        <authorList>
            <person name="Fujino T."/>
            <person name="Yamaguchi K."/>
            <person name="Yokoyama T."/>
            <person name="Hamanaka T."/>
            <person name="Harazono Y."/>
            <person name="Kamada H."/>
            <person name="Kobayashi W."/>
            <person name="Ujino-Ihara T."/>
            <person name="Uchiyama K."/>
            <person name="Matsumoto A."/>
            <person name="Izuno A."/>
            <person name="Tsumura Y."/>
            <person name="Toyoda A."/>
            <person name="Shigenobu S."/>
            <person name="Moriguchi Y."/>
            <person name="Ueno S."/>
            <person name="Kasahara M."/>
        </authorList>
    </citation>
    <scope>NUCLEOTIDE SEQUENCE</scope>
</reference>
<protein>
    <recommendedName>
        <fullName evidence="5">Transmembrane protein</fullName>
    </recommendedName>
</protein>
<dbReference type="EMBL" id="BSEH01000515">
    <property type="protein sequence ID" value="GLJ58747.1"/>
    <property type="molecule type" value="Genomic_DNA"/>
</dbReference>
<evidence type="ECO:0008006" key="5">
    <source>
        <dbReference type="Google" id="ProtNLM"/>
    </source>
</evidence>
<proteinExistence type="predicted"/>
<comment type="caution">
    <text evidence="2">The sequence shown here is derived from an EMBL/GenBank/DDBJ whole genome shotgun (WGS) entry which is preliminary data.</text>
</comment>
<gene>
    <name evidence="2" type="ORF">SUGI_1315770</name>
    <name evidence="3" type="ORF">SUGI_1473690</name>
</gene>
<dbReference type="AlphaFoldDB" id="A0AAD3NRC2"/>
<evidence type="ECO:0000313" key="4">
    <source>
        <dbReference type="Proteomes" id="UP001234787"/>
    </source>
</evidence>
<evidence type="ECO:0000256" key="1">
    <source>
        <dbReference type="SAM" id="SignalP"/>
    </source>
</evidence>
<feature type="chain" id="PRO_5044167935" description="Transmembrane protein" evidence="1">
    <location>
        <begin position="27"/>
        <end position="74"/>
    </location>
</feature>
<accession>A0AAD3NRC2</accession>
<organism evidence="2 4">
    <name type="scientific">Cryptomeria japonica</name>
    <name type="common">Japanese cedar</name>
    <name type="synonym">Cupressus japonica</name>
    <dbReference type="NCBI Taxonomy" id="3369"/>
    <lineage>
        <taxon>Eukaryota</taxon>
        <taxon>Viridiplantae</taxon>
        <taxon>Streptophyta</taxon>
        <taxon>Embryophyta</taxon>
        <taxon>Tracheophyta</taxon>
        <taxon>Spermatophyta</taxon>
        <taxon>Pinopsida</taxon>
        <taxon>Pinidae</taxon>
        <taxon>Conifers II</taxon>
        <taxon>Cupressales</taxon>
        <taxon>Cupressaceae</taxon>
        <taxon>Cryptomeria</taxon>
    </lineage>
</organism>
<dbReference type="EMBL" id="BSEH01000103">
    <property type="protein sequence ID" value="GLJ57330.1"/>
    <property type="molecule type" value="Genomic_DNA"/>
</dbReference>
<name>A0AAD3NRC2_CRYJA</name>
<dbReference type="Proteomes" id="UP001234787">
    <property type="component" value="Unassembled WGS sequence"/>
</dbReference>